<reference evidence="3 4" key="1">
    <citation type="submission" date="2019-02" db="EMBL/GenBank/DDBJ databases">
        <title>Deep-cultivation of Planctomycetes and their phenomic and genomic characterization uncovers novel biology.</title>
        <authorList>
            <person name="Wiegand S."/>
            <person name="Jogler M."/>
            <person name="Boedeker C."/>
            <person name="Pinto D."/>
            <person name="Vollmers J."/>
            <person name="Rivas-Marin E."/>
            <person name="Kohn T."/>
            <person name="Peeters S.H."/>
            <person name="Heuer A."/>
            <person name="Rast P."/>
            <person name="Oberbeckmann S."/>
            <person name="Bunk B."/>
            <person name="Jeske O."/>
            <person name="Meyerdierks A."/>
            <person name="Storesund J.E."/>
            <person name="Kallscheuer N."/>
            <person name="Luecker S."/>
            <person name="Lage O.M."/>
            <person name="Pohl T."/>
            <person name="Merkel B.J."/>
            <person name="Hornburger P."/>
            <person name="Mueller R.-W."/>
            <person name="Bruemmer F."/>
            <person name="Labrenz M."/>
            <person name="Spormann A.M."/>
            <person name="Op Den Camp H."/>
            <person name="Overmann J."/>
            <person name="Amann R."/>
            <person name="Jetten M.S.M."/>
            <person name="Mascher T."/>
            <person name="Medema M.H."/>
            <person name="Devos D.P."/>
            <person name="Kaster A.-K."/>
            <person name="Ovreas L."/>
            <person name="Rohde M."/>
            <person name="Galperin M.Y."/>
            <person name="Jogler C."/>
        </authorList>
    </citation>
    <scope>NUCLEOTIDE SEQUENCE [LARGE SCALE GENOMIC DNA]</scope>
    <source>
        <strain evidence="3 4">Pan14r</strain>
    </source>
</reference>
<dbReference type="AlphaFoldDB" id="A0A5C5XYT7"/>
<dbReference type="Pfam" id="PF07811">
    <property type="entry name" value="TadE"/>
    <property type="match status" value="1"/>
</dbReference>
<dbReference type="RefSeq" id="WP_145297680.1">
    <property type="nucleotide sequence ID" value="NZ_CP036319.1"/>
</dbReference>
<evidence type="ECO:0000313" key="3">
    <source>
        <dbReference type="EMBL" id="TWT67878.1"/>
    </source>
</evidence>
<dbReference type="Proteomes" id="UP000317238">
    <property type="component" value="Unassembled WGS sequence"/>
</dbReference>
<feature type="transmembrane region" description="Helical" evidence="1">
    <location>
        <begin position="21"/>
        <end position="40"/>
    </location>
</feature>
<proteinExistence type="predicted"/>
<evidence type="ECO:0000313" key="4">
    <source>
        <dbReference type="Proteomes" id="UP000317238"/>
    </source>
</evidence>
<name>A0A5C5XYT7_9PLAN</name>
<protein>
    <submittedName>
        <fullName evidence="3">TadE-like protein</fullName>
    </submittedName>
</protein>
<dbReference type="InterPro" id="IPR012495">
    <property type="entry name" value="TadE-like_dom"/>
</dbReference>
<keyword evidence="1" id="KW-0472">Membrane</keyword>
<dbReference type="OrthoDB" id="290254at2"/>
<evidence type="ECO:0000259" key="2">
    <source>
        <dbReference type="Pfam" id="PF07811"/>
    </source>
</evidence>
<keyword evidence="1" id="KW-0812">Transmembrane</keyword>
<keyword evidence="4" id="KW-1185">Reference proteome</keyword>
<dbReference type="EMBL" id="SJPL01000001">
    <property type="protein sequence ID" value="TWT67878.1"/>
    <property type="molecule type" value="Genomic_DNA"/>
</dbReference>
<feature type="domain" description="TadE-like" evidence="2">
    <location>
        <begin position="22"/>
        <end position="64"/>
    </location>
</feature>
<gene>
    <name evidence="3" type="ORF">Pan14r_01160</name>
</gene>
<evidence type="ECO:0000256" key="1">
    <source>
        <dbReference type="SAM" id="Phobius"/>
    </source>
</evidence>
<comment type="caution">
    <text evidence="3">The sequence shown here is derived from an EMBL/GenBank/DDBJ whole genome shotgun (WGS) entry which is preliminary data.</text>
</comment>
<organism evidence="3 4">
    <name type="scientific">Crateriforma conspicua</name>
    <dbReference type="NCBI Taxonomy" id="2527996"/>
    <lineage>
        <taxon>Bacteria</taxon>
        <taxon>Pseudomonadati</taxon>
        <taxon>Planctomycetota</taxon>
        <taxon>Planctomycetia</taxon>
        <taxon>Planctomycetales</taxon>
        <taxon>Planctomycetaceae</taxon>
        <taxon>Crateriforma</taxon>
    </lineage>
</organism>
<keyword evidence="1" id="KW-1133">Transmembrane helix</keyword>
<sequence>MRQPKINRPRRIRTPRPADRRGAAMVEFAVVANVLFLVIFTCCEFARMNMVRNLTQDAAYFAARQAIVPGATAADAEVEAERLMSSMVGEGYTVSVAELGENSEEVSVTVSVDLDEVAFFTSMFMPSATIESTARMRTERYAGFYQPD</sequence>
<accession>A0A5C5XYT7</accession>